<name>A0A7X0VUA4_9BACL</name>
<dbReference type="RefSeq" id="WP_185127847.1">
    <property type="nucleotide sequence ID" value="NZ_JACJVO010000005.1"/>
</dbReference>
<evidence type="ECO:0000256" key="3">
    <source>
        <dbReference type="ARBA" id="ARBA00023163"/>
    </source>
</evidence>
<dbReference type="Pfam" id="PF00072">
    <property type="entry name" value="Response_reg"/>
    <property type="match status" value="1"/>
</dbReference>
<dbReference type="Gene3D" id="3.40.50.2300">
    <property type="match status" value="1"/>
</dbReference>
<dbReference type="PROSITE" id="PS01124">
    <property type="entry name" value="HTH_ARAC_FAMILY_2"/>
    <property type="match status" value="1"/>
</dbReference>
<feature type="domain" description="Response regulatory" evidence="6">
    <location>
        <begin position="3"/>
        <end position="120"/>
    </location>
</feature>
<evidence type="ECO:0000313" key="8">
    <source>
        <dbReference type="Proteomes" id="UP000564644"/>
    </source>
</evidence>
<dbReference type="SMART" id="SM00448">
    <property type="entry name" value="REC"/>
    <property type="match status" value="1"/>
</dbReference>
<evidence type="ECO:0000259" key="6">
    <source>
        <dbReference type="PROSITE" id="PS50110"/>
    </source>
</evidence>
<dbReference type="InterPro" id="IPR001789">
    <property type="entry name" value="Sig_transdc_resp-reg_receiver"/>
</dbReference>
<sequence>MIRLLIVDDEPYTVDGLYEMLDDRAELDLDLYRAYSPEEAMDWLMRTRMDIVLSDIRMPGMSGLELQRRIAEHWPRCKIVFLTGIRDLQMAQQAMRTGSIDYILKTEGDEAILRGIRKAMDELSLESRSEQIILQAKEQMRLALPLLHREWLAALLDPAAGGSPQPARMQDLGIPLDAGEPLSPVLARVDRWDESLSGSDRTLLMYALQNIASELFATVVCFPVHLDANHLLLLLQPAAGRSEDGVAAAAPLKASFVQGTVESLQDTCGRLLGLTLSFVSTAYPICWKALPAAYADMRRKLLLGLGAGTGMLLTVEPHRQSGPASMPSVRTMVKKLERLLEERLEEPFSETLKQFLEAPASHADYMQAYYAAATLLLSAAEAELSSAQEPPFDAETLLDLPAHRSRERADRTLLLAAAALFAKLRELRDERTHQVLDKLHGYIREQLDGDLSLTRLAEVANLNPTYLSVLYKQCTGHNLSDHIARLRLEKAKELLAETPLKIHEIAERVGFGTAGYFIRFFKKRLNVTPQEFRSSH</sequence>
<dbReference type="GO" id="GO:0003700">
    <property type="term" value="F:DNA-binding transcription factor activity"/>
    <property type="evidence" value="ECO:0007669"/>
    <property type="project" value="InterPro"/>
</dbReference>
<evidence type="ECO:0000256" key="1">
    <source>
        <dbReference type="ARBA" id="ARBA00023015"/>
    </source>
</evidence>
<evidence type="ECO:0000313" key="7">
    <source>
        <dbReference type="EMBL" id="MBB6730180.1"/>
    </source>
</evidence>
<evidence type="ECO:0000256" key="4">
    <source>
        <dbReference type="PROSITE-ProRule" id="PRU00169"/>
    </source>
</evidence>
<keyword evidence="4" id="KW-0597">Phosphoprotein</keyword>
<dbReference type="InterPro" id="IPR018060">
    <property type="entry name" value="HTH_AraC"/>
</dbReference>
<organism evidence="7 8">
    <name type="scientific">Cohnella zeiphila</name>
    <dbReference type="NCBI Taxonomy" id="2761120"/>
    <lineage>
        <taxon>Bacteria</taxon>
        <taxon>Bacillati</taxon>
        <taxon>Bacillota</taxon>
        <taxon>Bacilli</taxon>
        <taxon>Bacillales</taxon>
        <taxon>Paenibacillaceae</taxon>
        <taxon>Cohnella</taxon>
    </lineage>
</organism>
<dbReference type="EMBL" id="JACJVO010000005">
    <property type="protein sequence ID" value="MBB6730180.1"/>
    <property type="molecule type" value="Genomic_DNA"/>
</dbReference>
<dbReference type="CDD" id="cd17536">
    <property type="entry name" value="REC_YesN-like"/>
    <property type="match status" value="1"/>
</dbReference>
<dbReference type="GO" id="GO:0043565">
    <property type="term" value="F:sequence-specific DNA binding"/>
    <property type="evidence" value="ECO:0007669"/>
    <property type="project" value="InterPro"/>
</dbReference>
<feature type="domain" description="HTH araC/xylS-type" evidence="5">
    <location>
        <begin position="437"/>
        <end position="535"/>
    </location>
</feature>
<dbReference type="SUPFAM" id="SSF46689">
    <property type="entry name" value="Homeodomain-like"/>
    <property type="match status" value="2"/>
</dbReference>
<dbReference type="GO" id="GO:0000160">
    <property type="term" value="P:phosphorelay signal transduction system"/>
    <property type="evidence" value="ECO:0007669"/>
    <property type="project" value="InterPro"/>
</dbReference>
<dbReference type="SMART" id="SM00342">
    <property type="entry name" value="HTH_ARAC"/>
    <property type="match status" value="1"/>
</dbReference>
<dbReference type="PROSITE" id="PS00041">
    <property type="entry name" value="HTH_ARAC_FAMILY_1"/>
    <property type="match status" value="1"/>
</dbReference>
<gene>
    <name evidence="7" type="ORF">H7C18_04645</name>
</gene>
<dbReference type="InterPro" id="IPR018062">
    <property type="entry name" value="HTH_AraC-typ_CS"/>
</dbReference>
<proteinExistence type="predicted"/>
<dbReference type="Pfam" id="PF12833">
    <property type="entry name" value="HTH_18"/>
    <property type="match status" value="1"/>
</dbReference>
<dbReference type="AlphaFoldDB" id="A0A7X0VUA4"/>
<dbReference type="PANTHER" id="PTHR43280">
    <property type="entry name" value="ARAC-FAMILY TRANSCRIPTIONAL REGULATOR"/>
    <property type="match status" value="1"/>
</dbReference>
<accession>A0A7X0VUA4</accession>
<dbReference type="SUPFAM" id="SSF52172">
    <property type="entry name" value="CheY-like"/>
    <property type="match status" value="1"/>
</dbReference>
<feature type="modified residue" description="4-aspartylphosphate" evidence="4">
    <location>
        <position position="55"/>
    </location>
</feature>
<keyword evidence="2" id="KW-0238">DNA-binding</keyword>
<dbReference type="InterPro" id="IPR009057">
    <property type="entry name" value="Homeodomain-like_sf"/>
</dbReference>
<dbReference type="Proteomes" id="UP000564644">
    <property type="component" value="Unassembled WGS sequence"/>
</dbReference>
<dbReference type="InterPro" id="IPR011006">
    <property type="entry name" value="CheY-like_superfamily"/>
</dbReference>
<keyword evidence="3" id="KW-0804">Transcription</keyword>
<dbReference type="PANTHER" id="PTHR43280:SF10">
    <property type="entry name" value="REGULATORY PROTEIN POCR"/>
    <property type="match status" value="1"/>
</dbReference>
<evidence type="ECO:0000256" key="2">
    <source>
        <dbReference type="ARBA" id="ARBA00023125"/>
    </source>
</evidence>
<keyword evidence="8" id="KW-1185">Reference proteome</keyword>
<dbReference type="PROSITE" id="PS50110">
    <property type="entry name" value="RESPONSE_REGULATORY"/>
    <property type="match status" value="1"/>
</dbReference>
<evidence type="ECO:0000259" key="5">
    <source>
        <dbReference type="PROSITE" id="PS01124"/>
    </source>
</evidence>
<dbReference type="PRINTS" id="PR00032">
    <property type="entry name" value="HTHARAC"/>
</dbReference>
<protein>
    <submittedName>
        <fullName evidence="7">Response regulator</fullName>
    </submittedName>
</protein>
<reference evidence="7 8" key="1">
    <citation type="submission" date="2020-08" db="EMBL/GenBank/DDBJ databases">
        <title>Cohnella phylogeny.</title>
        <authorList>
            <person name="Dunlap C."/>
        </authorList>
    </citation>
    <scope>NUCLEOTIDE SEQUENCE [LARGE SCALE GENOMIC DNA]</scope>
    <source>
        <strain evidence="7 8">CBP 2801</strain>
    </source>
</reference>
<dbReference type="InterPro" id="IPR020449">
    <property type="entry name" value="Tscrpt_reg_AraC-type_HTH"/>
</dbReference>
<comment type="caution">
    <text evidence="7">The sequence shown here is derived from an EMBL/GenBank/DDBJ whole genome shotgun (WGS) entry which is preliminary data.</text>
</comment>
<keyword evidence="1" id="KW-0805">Transcription regulation</keyword>
<dbReference type="Gene3D" id="1.10.10.60">
    <property type="entry name" value="Homeodomain-like"/>
    <property type="match status" value="2"/>
</dbReference>